<gene>
    <name evidence="5" type="ORF">A6769_37075</name>
</gene>
<evidence type="ECO:0000313" key="6">
    <source>
        <dbReference type="Proteomes" id="UP000252085"/>
    </source>
</evidence>
<evidence type="ECO:0000313" key="5">
    <source>
        <dbReference type="EMBL" id="RCJ42595.1"/>
    </source>
</evidence>
<feature type="region of interest" description="Disordered" evidence="3">
    <location>
        <begin position="34"/>
        <end position="55"/>
    </location>
</feature>
<dbReference type="GO" id="GO:0046872">
    <property type="term" value="F:metal ion binding"/>
    <property type="evidence" value="ECO:0007669"/>
    <property type="project" value="UniProtKB-KW"/>
</dbReference>
<name>A0A367S1G1_NOSPU</name>
<dbReference type="InterPro" id="IPR027806">
    <property type="entry name" value="HARBI1_dom"/>
</dbReference>
<evidence type="ECO:0000259" key="4">
    <source>
        <dbReference type="Pfam" id="PF13359"/>
    </source>
</evidence>
<organism evidence="5 6">
    <name type="scientific">Nostoc punctiforme NIES-2108</name>
    <dbReference type="NCBI Taxonomy" id="1356359"/>
    <lineage>
        <taxon>Bacteria</taxon>
        <taxon>Bacillati</taxon>
        <taxon>Cyanobacteriota</taxon>
        <taxon>Cyanophyceae</taxon>
        <taxon>Nostocales</taxon>
        <taxon>Nostocaceae</taxon>
        <taxon>Nostoc</taxon>
    </lineage>
</organism>
<sequence length="100" mass="11599">MVDFVPDEVPIHVDLGFQGLQKEFVNIKIPDKKPRGKELSEEQKQSNRKKSSERVKCEHTISGIKRYNAATAVYRNRIRDLDDRFMLTAAGLWNFYLMAA</sequence>
<dbReference type="Pfam" id="PF13359">
    <property type="entry name" value="DDE_Tnp_4"/>
    <property type="match status" value="1"/>
</dbReference>
<evidence type="ECO:0000256" key="2">
    <source>
        <dbReference type="ARBA" id="ARBA00022723"/>
    </source>
</evidence>
<feature type="domain" description="DDE Tnp4" evidence="4">
    <location>
        <begin position="10"/>
        <end position="94"/>
    </location>
</feature>
<evidence type="ECO:0000256" key="3">
    <source>
        <dbReference type="SAM" id="MobiDB-lite"/>
    </source>
</evidence>
<dbReference type="Proteomes" id="UP000252085">
    <property type="component" value="Unassembled WGS sequence"/>
</dbReference>
<reference evidence="5 6" key="1">
    <citation type="submission" date="2016-04" db="EMBL/GenBank/DDBJ databases">
        <authorList>
            <person name="Evans L.H."/>
            <person name="Alamgir A."/>
            <person name="Owens N."/>
            <person name="Weber N.D."/>
            <person name="Virtaneva K."/>
            <person name="Barbian K."/>
            <person name="Babar A."/>
            <person name="Rosenke K."/>
        </authorList>
    </citation>
    <scope>NUCLEOTIDE SEQUENCE [LARGE SCALE GENOMIC DNA]</scope>
    <source>
        <strain evidence="5">NIES-2108</strain>
    </source>
</reference>
<comment type="caution">
    <text evidence="5">The sequence shown here is derived from an EMBL/GenBank/DDBJ whole genome shotgun (WGS) entry which is preliminary data.</text>
</comment>
<dbReference type="AlphaFoldDB" id="A0A367S1G1"/>
<accession>A0A367S1G1</accession>
<dbReference type="EMBL" id="LXQE01000005">
    <property type="protein sequence ID" value="RCJ42595.1"/>
    <property type="molecule type" value="Genomic_DNA"/>
</dbReference>
<keyword evidence="2" id="KW-0479">Metal-binding</keyword>
<evidence type="ECO:0000256" key="1">
    <source>
        <dbReference type="ARBA" id="ARBA00001968"/>
    </source>
</evidence>
<proteinExistence type="predicted"/>
<comment type="cofactor">
    <cofactor evidence="1">
        <name>a divalent metal cation</name>
        <dbReference type="ChEBI" id="CHEBI:60240"/>
    </cofactor>
</comment>
<protein>
    <submittedName>
        <fullName evidence="5">Transposase</fullName>
    </submittedName>
</protein>